<dbReference type="EMBL" id="JBHFEH010000004">
    <property type="protein sequence ID" value="KAL2057738.1"/>
    <property type="molecule type" value="Genomic_DNA"/>
</dbReference>
<dbReference type="InterPro" id="IPR003788">
    <property type="entry name" value="NDUFAF7"/>
</dbReference>
<keyword evidence="4 7" id="KW-0808">Transferase</keyword>
<comment type="caution">
    <text evidence="9">The sequence shown here is derived from an EMBL/GenBank/DDBJ whole genome shotgun (WGS) entry which is preliminary data.</text>
</comment>
<evidence type="ECO:0000313" key="10">
    <source>
        <dbReference type="Proteomes" id="UP001590951"/>
    </source>
</evidence>
<dbReference type="EC" id="2.1.1.320" evidence="7"/>
<dbReference type="Proteomes" id="UP001590951">
    <property type="component" value="Unassembled WGS sequence"/>
</dbReference>
<dbReference type="Gene3D" id="3.40.50.12710">
    <property type="match status" value="1"/>
</dbReference>
<sequence>MSIRAGTQLLGCSRSFVNVSLGRKLSTRLRWSSSSARQWSTPLAKTIGDAISATGPISVAAYMRQCLTSPDGGYYTSLTDGKDQFGQKGDFITSPEISQIFGELLGIWLVTEWMVQGKISNGVEVIEVGPGRGTLMDDMLRTISNFKPLASSIESVYLVEASPALREAQKQLLCEDASLDEIDIGFRSTSKYSRLPITWCEDIRFVPNDLSKSPFIFAHEFFDALPIHAFQSVPPNPNEAIQTLDTPMGSLPLSKLTSQSKQPQWRELVVTPTPPPSNITISTSSTIAKPTPDFQLSLSKASTPNSLLLPTLSQRYKALLSNPGSVIEVSPESHSYVAEFARRIGGSAITSTTKPSSPSKGQPTPEPTSKSTPSGAAMILDYGPANTIPTSTLRGIRSHKPVSPFTDPGLVDISVDVDFMALTEAALAASPAIEVHGPVEQGFWLESMGIRERGEMLCRGLDKTDGQEVEEAKRRVRGAIERLIERGGDGMGRIYKALAIVPERGGKRPVGFGGDVD</sequence>
<dbReference type="PANTHER" id="PTHR12049">
    <property type="entry name" value="PROTEIN ARGININE METHYLTRANSFERASE NDUFAF7, MITOCHONDRIAL"/>
    <property type="match status" value="1"/>
</dbReference>
<evidence type="ECO:0000256" key="2">
    <source>
        <dbReference type="ARBA" id="ARBA00005891"/>
    </source>
</evidence>
<dbReference type="PANTHER" id="PTHR12049:SF7">
    <property type="entry name" value="PROTEIN ARGININE METHYLTRANSFERASE NDUFAF7, MITOCHONDRIAL"/>
    <property type="match status" value="1"/>
</dbReference>
<proteinExistence type="inferred from homology"/>
<accession>A0ABR4BJ86</accession>
<evidence type="ECO:0000256" key="8">
    <source>
        <dbReference type="SAM" id="MobiDB-lite"/>
    </source>
</evidence>
<comment type="similarity">
    <text evidence="2 7">Belongs to the NDUFAF7 family.</text>
</comment>
<evidence type="ECO:0000256" key="4">
    <source>
        <dbReference type="ARBA" id="ARBA00022679"/>
    </source>
</evidence>
<evidence type="ECO:0000256" key="1">
    <source>
        <dbReference type="ARBA" id="ARBA00004173"/>
    </source>
</evidence>
<comment type="catalytic activity">
    <reaction evidence="6 7">
        <text>L-arginyl-[protein] + 2 S-adenosyl-L-methionine = N(omega),N(omega)'-dimethyl-L-arginyl-[protein] + 2 S-adenosyl-L-homocysteine + 2 H(+)</text>
        <dbReference type="Rhea" id="RHEA:48108"/>
        <dbReference type="Rhea" id="RHEA-COMP:10532"/>
        <dbReference type="Rhea" id="RHEA-COMP:11992"/>
        <dbReference type="ChEBI" id="CHEBI:15378"/>
        <dbReference type="ChEBI" id="CHEBI:29965"/>
        <dbReference type="ChEBI" id="CHEBI:57856"/>
        <dbReference type="ChEBI" id="CHEBI:59789"/>
        <dbReference type="ChEBI" id="CHEBI:88221"/>
        <dbReference type="EC" id="2.1.1.320"/>
    </reaction>
</comment>
<keyword evidence="10" id="KW-1185">Reference proteome</keyword>
<comment type="function">
    <text evidence="7">Arginine methyltransferase involved in the assembly or stability of mitochondrial NADH:ubiquinone oxidoreductase complex (complex I).</text>
</comment>
<keyword evidence="3 7" id="KW-0489">Methyltransferase</keyword>
<comment type="subcellular location">
    <subcellularLocation>
        <location evidence="1 7">Mitochondrion</location>
    </subcellularLocation>
</comment>
<feature type="region of interest" description="Disordered" evidence="8">
    <location>
        <begin position="347"/>
        <end position="380"/>
    </location>
</feature>
<dbReference type="SUPFAM" id="SSF53335">
    <property type="entry name" value="S-adenosyl-L-methionine-dependent methyltransferases"/>
    <property type="match status" value="1"/>
</dbReference>
<evidence type="ECO:0000256" key="6">
    <source>
        <dbReference type="ARBA" id="ARBA00048612"/>
    </source>
</evidence>
<dbReference type="Pfam" id="PF02636">
    <property type="entry name" value="Methyltransf_28"/>
    <property type="match status" value="1"/>
</dbReference>
<reference evidence="9 10" key="1">
    <citation type="submission" date="2024-09" db="EMBL/GenBank/DDBJ databases">
        <title>Rethinking Asexuality: The Enigmatic Case of Functional Sexual Genes in Lepraria (Stereocaulaceae).</title>
        <authorList>
            <person name="Doellman M."/>
            <person name="Sun Y."/>
            <person name="Barcenas-Pena A."/>
            <person name="Lumbsch H.T."/>
            <person name="Grewe F."/>
        </authorList>
    </citation>
    <scope>NUCLEOTIDE SEQUENCE [LARGE SCALE GENOMIC DNA]</scope>
    <source>
        <strain evidence="9 10">Grewe 0041</strain>
    </source>
</reference>
<name>A0ABR4BJ86_9LECA</name>
<dbReference type="InterPro" id="IPR029063">
    <property type="entry name" value="SAM-dependent_MTases_sf"/>
</dbReference>
<feature type="compositionally biased region" description="Low complexity" evidence="8">
    <location>
        <begin position="350"/>
        <end position="374"/>
    </location>
</feature>
<evidence type="ECO:0000313" key="9">
    <source>
        <dbReference type="EMBL" id="KAL2057738.1"/>
    </source>
</evidence>
<evidence type="ECO:0000256" key="7">
    <source>
        <dbReference type="RuleBase" id="RU364114"/>
    </source>
</evidence>
<keyword evidence="5 7" id="KW-0496">Mitochondrion</keyword>
<evidence type="ECO:0000256" key="3">
    <source>
        <dbReference type="ARBA" id="ARBA00022603"/>
    </source>
</evidence>
<organism evidence="9 10">
    <name type="scientific">Lepraria finkii</name>
    <dbReference type="NCBI Taxonomy" id="1340010"/>
    <lineage>
        <taxon>Eukaryota</taxon>
        <taxon>Fungi</taxon>
        <taxon>Dikarya</taxon>
        <taxon>Ascomycota</taxon>
        <taxon>Pezizomycotina</taxon>
        <taxon>Lecanoromycetes</taxon>
        <taxon>OSLEUM clade</taxon>
        <taxon>Lecanoromycetidae</taxon>
        <taxon>Lecanorales</taxon>
        <taxon>Lecanorineae</taxon>
        <taxon>Stereocaulaceae</taxon>
        <taxon>Lepraria</taxon>
    </lineage>
</organism>
<evidence type="ECO:0000256" key="5">
    <source>
        <dbReference type="ARBA" id="ARBA00023128"/>
    </source>
</evidence>
<protein>
    <recommendedName>
        <fullName evidence="7">Protein arginine methyltransferase NDUFAF7</fullName>
        <ecNumber evidence="7">2.1.1.320</ecNumber>
    </recommendedName>
</protein>
<gene>
    <name evidence="9" type="ORF">ABVK25_002122</name>
</gene>
<dbReference type="InterPro" id="IPR038375">
    <property type="entry name" value="NDUFAF7_sf"/>
</dbReference>